<feature type="transmembrane region" description="Helical" evidence="1">
    <location>
        <begin position="109"/>
        <end position="134"/>
    </location>
</feature>
<feature type="transmembrane region" description="Helical" evidence="1">
    <location>
        <begin position="146"/>
        <end position="164"/>
    </location>
</feature>
<dbReference type="RefSeq" id="WP_328373426.1">
    <property type="nucleotide sequence ID" value="NZ_CP107936.1"/>
</dbReference>
<reference evidence="3 4" key="1">
    <citation type="submission" date="2022-10" db="EMBL/GenBank/DDBJ databases">
        <title>The complete genomes of actinobacterial strains from the NBC collection.</title>
        <authorList>
            <person name="Joergensen T.S."/>
            <person name="Alvarez Arevalo M."/>
            <person name="Sterndorff E.B."/>
            <person name="Faurdal D."/>
            <person name="Vuksanovic O."/>
            <person name="Mourched A.-S."/>
            <person name="Charusanti P."/>
            <person name="Shaw S."/>
            <person name="Blin K."/>
            <person name="Weber T."/>
        </authorList>
    </citation>
    <scope>NUCLEOTIDE SEQUENCE [LARGE SCALE GENOMIC DNA]</scope>
    <source>
        <strain evidence="3 4">NBC_00396</strain>
    </source>
</reference>
<dbReference type="InterPro" id="IPR036374">
    <property type="entry name" value="OxRdtase_Mopterin-bd_sf"/>
</dbReference>
<evidence type="ECO:0000256" key="1">
    <source>
        <dbReference type="SAM" id="Phobius"/>
    </source>
</evidence>
<evidence type="ECO:0000313" key="4">
    <source>
        <dbReference type="Proteomes" id="UP001346877"/>
    </source>
</evidence>
<feature type="domain" description="Oxidoreductase molybdopterin-binding" evidence="2">
    <location>
        <begin position="255"/>
        <end position="387"/>
    </location>
</feature>
<dbReference type="InterPro" id="IPR008335">
    <property type="entry name" value="Mopterin_OxRdtase_euk"/>
</dbReference>
<name>A0ABZ1PL77_9ACTN</name>
<proteinExistence type="predicted"/>
<sequence>MKHKPRVPTPEDFPAPSHSPLVAARLGLWLGVAFGLCFVTGLLSHYIQHPPGWFTWPTRPVNLYRVTQGVHVLSGIAAIPLLLGKLWSVYPRLFVRPPLRQPIRLSAHILERISVLVLVCAAFFELVTGLFNVAQSYPWGFFFPTAHYAVAWLVVGALLLHIAVKLPVASAALRTPLRREDVGEAASTGRDDRDSSGRRAFLRTSAGVAGVAVLATAGVTVPWLRRVSPLAWRSASGPQGIPINRTAAAARIVVPPDWRLEIVWPGGRGTLSLAELTALPQRTAELPIACVEGWSVSANWTGVPVVQLLRRAGAPTGRPVRVSSLETDGLYAASTLPAAHAGDPLTLLALRVNGEELSADHGYPCRLIAPSRPGVLQTKWVARLEVLR</sequence>
<keyword evidence="1" id="KW-0472">Membrane</keyword>
<feature type="transmembrane region" description="Helical" evidence="1">
    <location>
        <begin position="200"/>
        <end position="224"/>
    </location>
</feature>
<keyword evidence="1" id="KW-1133">Transmembrane helix</keyword>
<keyword evidence="4" id="KW-1185">Reference proteome</keyword>
<dbReference type="EMBL" id="CP107941">
    <property type="protein sequence ID" value="WUI83858.1"/>
    <property type="molecule type" value="Genomic_DNA"/>
</dbReference>
<gene>
    <name evidence="3" type="ORF">OG375_05955</name>
</gene>
<organism evidence="3 4">
    <name type="scientific">Micromonospora zamorensis</name>
    <dbReference type="NCBI Taxonomy" id="709883"/>
    <lineage>
        <taxon>Bacteria</taxon>
        <taxon>Bacillati</taxon>
        <taxon>Actinomycetota</taxon>
        <taxon>Actinomycetes</taxon>
        <taxon>Micromonosporales</taxon>
        <taxon>Micromonosporaceae</taxon>
        <taxon>Micromonospora</taxon>
    </lineage>
</organism>
<dbReference type="SUPFAM" id="SSF56524">
    <property type="entry name" value="Oxidoreductase molybdopterin-binding domain"/>
    <property type="match status" value="1"/>
</dbReference>
<dbReference type="InterPro" id="IPR000572">
    <property type="entry name" value="OxRdtase_Mopterin-bd_dom"/>
</dbReference>
<dbReference type="PANTHER" id="PTHR43032">
    <property type="entry name" value="PROTEIN-METHIONINE-SULFOXIDE REDUCTASE"/>
    <property type="match status" value="1"/>
</dbReference>
<protein>
    <submittedName>
        <fullName evidence="3">Molybdopterin-dependent oxidoreductase</fullName>
    </submittedName>
</protein>
<dbReference type="PRINTS" id="PR00407">
    <property type="entry name" value="EUMOPTERIN"/>
</dbReference>
<evidence type="ECO:0000313" key="3">
    <source>
        <dbReference type="EMBL" id="WUI83858.1"/>
    </source>
</evidence>
<dbReference type="PANTHER" id="PTHR43032:SF2">
    <property type="entry name" value="BLL0505 PROTEIN"/>
    <property type="match status" value="1"/>
</dbReference>
<dbReference type="Gene3D" id="3.90.420.10">
    <property type="entry name" value="Oxidoreductase, molybdopterin-binding domain"/>
    <property type="match status" value="1"/>
</dbReference>
<dbReference type="Pfam" id="PF00174">
    <property type="entry name" value="Oxidored_molyb"/>
    <property type="match status" value="1"/>
</dbReference>
<dbReference type="Proteomes" id="UP001346877">
    <property type="component" value="Chromosome"/>
</dbReference>
<keyword evidence="1" id="KW-0812">Transmembrane</keyword>
<accession>A0ABZ1PL77</accession>
<dbReference type="InterPro" id="IPR016174">
    <property type="entry name" value="Di-haem_cyt_TM"/>
</dbReference>
<evidence type="ECO:0000259" key="2">
    <source>
        <dbReference type="Pfam" id="PF00174"/>
    </source>
</evidence>
<dbReference type="SUPFAM" id="SSF81342">
    <property type="entry name" value="Transmembrane di-heme cytochromes"/>
    <property type="match status" value="1"/>
</dbReference>
<feature type="transmembrane region" description="Helical" evidence="1">
    <location>
        <begin position="68"/>
        <end position="88"/>
    </location>
</feature>
<dbReference type="CDD" id="cd00321">
    <property type="entry name" value="SO_family_Moco"/>
    <property type="match status" value="1"/>
</dbReference>
<feature type="transmembrane region" description="Helical" evidence="1">
    <location>
        <begin position="26"/>
        <end position="48"/>
    </location>
</feature>